<feature type="domain" description="RecJ OB" evidence="9">
    <location>
        <begin position="456"/>
        <end position="563"/>
    </location>
</feature>
<dbReference type="GO" id="GO:0006281">
    <property type="term" value="P:DNA repair"/>
    <property type="evidence" value="ECO:0007669"/>
    <property type="project" value="InterPro"/>
</dbReference>
<dbReference type="Gene3D" id="2.40.50.460">
    <property type="match status" value="1"/>
</dbReference>
<feature type="domain" description="DHHA1" evidence="7">
    <location>
        <begin position="350"/>
        <end position="440"/>
    </location>
</feature>
<dbReference type="RefSeq" id="WP_056952319.1">
    <property type="nucleotide sequence ID" value="NZ_AZCU01000002.1"/>
</dbReference>
<evidence type="ECO:0000313" key="11">
    <source>
        <dbReference type="Proteomes" id="UP000051020"/>
    </source>
</evidence>
<evidence type="ECO:0000259" key="9">
    <source>
        <dbReference type="Pfam" id="PF17768"/>
    </source>
</evidence>
<accession>A0A837RG29</accession>
<dbReference type="EMBL" id="AZCU01000002">
    <property type="protein sequence ID" value="KRK26708.1"/>
    <property type="molecule type" value="Genomic_DNA"/>
</dbReference>
<comment type="similarity">
    <text evidence="1">Belongs to the RecJ family.</text>
</comment>
<dbReference type="GO" id="GO:0003676">
    <property type="term" value="F:nucleic acid binding"/>
    <property type="evidence" value="ECO:0007669"/>
    <property type="project" value="InterPro"/>
</dbReference>
<dbReference type="Proteomes" id="UP000051020">
    <property type="component" value="Unassembled WGS sequence"/>
</dbReference>
<dbReference type="GO" id="GO:0008409">
    <property type="term" value="F:5'-3' exonuclease activity"/>
    <property type="evidence" value="ECO:0007669"/>
    <property type="project" value="InterPro"/>
</dbReference>
<protein>
    <recommendedName>
        <fullName evidence="2">Single-stranded-DNA-specific exonuclease RecJ</fullName>
    </recommendedName>
</protein>
<dbReference type="InterPro" id="IPR051673">
    <property type="entry name" value="SSDNA_exonuclease_RecJ"/>
</dbReference>
<evidence type="ECO:0000259" key="6">
    <source>
        <dbReference type="Pfam" id="PF01368"/>
    </source>
</evidence>
<dbReference type="Pfam" id="PF01368">
    <property type="entry name" value="DHH"/>
    <property type="match status" value="1"/>
</dbReference>
<organism evidence="10 11">
    <name type="scientific">Lactiplantibacillus pentosus DSM 20314</name>
    <dbReference type="NCBI Taxonomy" id="1423791"/>
    <lineage>
        <taxon>Bacteria</taxon>
        <taxon>Bacillati</taxon>
        <taxon>Bacillota</taxon>
        <taxon>Bacilli</taxon>
        <taxon>Lactobacillales</taxon>
        <taxon>Lactobacillaceae</taxon>
        <taxon>Lactiplantibacillus</taxon>
    </lineage>
</organism>
<dbReference type="PANTHER" id="PTHR30255:SF2">
    <property type="entry name" value="SINGLE-STRANDED-DNA-SPECIFIC EXONUCLEASE RECJ"/>
    <property type="match status" value="1"/>
</dbReference>
<dbReference type="InterPro" id="IPR041122">
    <property type="entry name" value="RecJ_OB"/>
</dbReference>
<dbReference type="Pfam" id="PF02272">
    <property type="entry name" value="DHHA1"/>
    <property type="match status" value="1"/>
</dbReference>
<evidence type="ECO:0000313" key="10">
    <source>
        <dbReference type="EMBL" id="KRK26708.1"/>
    </source>
</evidence>
<evidence type="ECO:0000259" key="8">
    <source>
        <dbReference type="Pfam" id="PF10141"/>
    </source>
</evidence>
<dbReference type="Gene3D" id="3.90.1640.30">
    <property type="match status" value="1"/>
</dbReference>
<dbReference type="NCBIfam" id="TIGR00644">
    <property type="entry name" value="recJ"/>
    <property type="match status" value="1"/>
</dbReference>
<dbReference type="SUPFAM" id="SSF64182">
    <property type="entry name" value="DHH phosphoesterases"/>
    <property type="match status" value="1"/>
</dbReference>
<dbReference type="InterPro" id="IPR001667">
    <property type="entry name" value="DDH_dom"/>
</dbReference>
<dbReference type="GeneID" id="49394265"/>
<evidence type="ECO:0000256" key="5">
    <source>
        <dbReference type="ARBA" id="ARBA00022839"/>
    </source>
</evidence>
<dbReference type="InterPro" id="IPR004610">
    <property type="entry name" value="RecJ"/>
</dbReference>
<name>A0A837RG29_LACPE</name>
<dbReference type="Pfam" id="PF10141">
    <property type="entry name" value="ssDNA-exonuc_C"/>
    <property type="match status" value="1"/>
</dbReference>
<evidence type="ECO:0000256" key="1">
    <source>
        <dbReference type="ARBA" id="ARBA00005915"/>
    </source>
</evidence>
<evidence type="ECO:0000256" key="4">
    <source>
        <dbReference type="ARBA" id="ARBA00022801"/>
    </source>
</evidence>
<dbReference type="InterPro" id="IPR003156">
    <property type="entry name" value="DHHA1_dom"/>
</dbReference>
<dbReference type="PANTHER" id="PTHR30255">
    <property type="entry name" value="SINGLE-STRANDED-DNA-SPECIFIC EXONUCLEASE RECJ"/>
    <property type="match status" value="1"/>
</dbReference>
<evidence type="ECO:0000259" key="7">
    <source>
        <dbReference type="Pfam" id="PF02272"/>
    </source>
</evidence>
<gene>
    <name evidence="10" type="ORF">FD24_GL001517</name>
</gene>
<proteinExistence type="inferred from homology"/>
<dbReference type="GO" id="GO:0006310">
    <property type="term" value="P:DNA recombination"/>
    <property type="evidence" value="ECO:0007669"/>
    <property type="project" value="InterPro"/>
</dbReference>
<evidence type="ECO:0000256" key="2">
    <source>
        <dbReference type="ARBA" id="ARBA00019841"/>
    </source>
</evidence>
<feature type="domain" description="Single-stranded-DNA-specific exonuclease RecJ C-terminal" evidence="8">
    <location>
        <begin position="570"/>
        <end position="770"/>
    </location>
</feature>
<dbReference type="Pfam" id="PF17768">
    <property type="entry name" value="RecJ_OB"/>
    <property type="match status" value="1"/>
</dbReference>
<sequence length="778" mass="83843">MLAAKKKWVSRETTAVSETAVNALSQAAEVSPLVARLLITRGIDTPEAAEPFLHADQQPLLDPTTMHDMEKAVERIQAAVIAGDQITIYGDYDADGLTSTAIMYETLDQIGANVNYYIPDRFKDGYGPNQAAFDRLIAKGTQLFVTVDNGVAGNAVIDKVQAQGVDVVVTDHHELPAELPHAYAIVHPRHPEGHYPFGGLSGAGVAFKVATALIEEVPEELLDLAAIGTVADLVSLTGENRTIVTLGLKVLQQTTRPGLAALIQEAGLQPDKLTETSIGFGIAPRLNALGRLQSAQSGVELLTTLDEERATALAKQVNQLNEKRQGLVKTISASAIEQAQSAENQGRQTLVITGKGWHEGVLGIVASHVVETTGKPTLVLNEDADGRLKGSGRSVEAYNLFAAIDPVRDALVAFGGHHMAVGLTVMADQLERLKTAMEDAAIQQQLADNAQVKLAIDGTLSVADATLDTLADIQSLAPFGTDNPAPLFKLAPTTIPQARAIGSDQQHLKLQLGDGDTTVDAIGFSMGDALPAIQASPTDVTLVGALSENTWNGQTKPQIMIKDVAVTGTQVIDARTQHLSAHLFQAPGTYLFFHRRIMKQVEQYMGAQAKAVWVGEEDVDLATVTAGQAVFIVDCPDTLPDMTQVLSSIALDQVTLYLYRRDSVYMSGMPNREQFAKLFQFTAAHHDVDIHHQLTQVAKHLHLERNLLIFMIQVFFEVGFVKINDGVMNGVSNPSKADLHHAPSYQLREQQIVAEETLLYSKSAALQVWVKNQAAVKN</sequence>
<dbReference type="InterPro" id="IPR018779">
    <property type="entry name" value="RecJ_C"/>
</dbReference>
<evidence type="ECO:0000256" key="3">
    <source>
        <dbReference type="ARBA" id="ARBA00022722"/>
    </source>
</evidence>
<keyword evidence="4" id="KW-0378">Hydrolase</keyword>
<feature type="domain" description="DDH" evidence="6">
    <location>
        <begin position="85"/>
        <end position="229"/>
    </location>
</feature>
<keyword evidence="3" id="KW-0540">Nuclease</keyword>
<comment type="caution">
    <text evidence="10">The sequence shown here is derived from an EMBL/GenBank/DDBJ whole genome shotgun (WGS) entry which is preliminary data.</text>
</comment>
<dbReference type="InterPro" id="IPR038763">
    <property type="entry name" value="DHH_sf"/>
</dbReference>
<dbReference type="AlphaFoldDB" id="A0A837RG29"/>
<keyword evidence="5 10" id="KW-0269">Exonuclease</keyword>
<reference evidence="10 11" key="1">
    <citation type="journal article" date="2015" name="Genome Announc.">
        <title>Expanding the biotechnology potential of lactobacilli through comparative genomics of 213 strains and associated genera.</title>
        <authorList>
            <person name="Sun Z."/>
            <person name="Harris H.M."/>
            <person name="McCann A."/>
            <person name="Guo C."/>
            <person name="Argimon S."/>
            <person name="Zhang W."/>
            <person name="Yang X."/>
            <person name="Jeffery I.B."/>
            <person name="Cooney J.C."/>
            <person name="Kagawa T.F."/>
            <person name="Liu W."/>
            <person name="Song Y."/>
            <person name="Salvetti E."/>
            <person name="Wrobel A."/>
            <person name="Rasinkangas P."/>
            <person name="Parkhill J."/>
            <person name="Rea M.C."/>
            <person name="O'Sullivan O."/>
            <person name="Ritari J."/>
            <person name="Douillard F.P."/>
            <person name="Paul Ross R."/>
            <person name="Yang R."/>
            <person name="Briner A.E."/>
            <person name="Felis G.E."/>
            <person name="de Vos W.M."/>
            <person name="Barrangou R."/>
            <person name="Klaenhammer T.R."/>
            <person name="Caufield P.W."/>
            <person name="Cui Y."/>
            <person name="Zhang H."/>
            <person name="O'Toole P.W."/>
        </authorList>
    </citation>
    <scope>NUCLEOTIDE SEQUENCE [LARGE SCALE GENOMIC DNA]</scope>
    <source>
        <strain evidence="10 11">DSM 20314</strain>
    </source>
</reference>